<feature type="transmembrane region" description="Helical" evidence="2">
    <location>
        <begin position="60"/>
        <end position="80"/>
    </location>
</feature>
<feature type="compositionally biased region" description="Basic and acidic residues" evidence="1">
    <location>
        <begin position="19"/>
        <end position="35"/>
    </location>
</feature>
<dbReference type="EMBL" id="BAABHO010000032">
    <property type="protein sequence ID" value="GAA4798320.1"/>
    <property type="molecule type" value="Genomic_DNA"/>
</dbReference>
<name>A0ABP9BRW7_9PSEU</name>
<sequence length="439" mass="46515">MTHPAHTLGRARLAPPPVARRERPGRSPAVLREEVPAEPGSRAADVLAFVAEHRARLLRVGLHLVVAALPLLAISAHVFGLAPMNVTAGLVVVPLTLVALVLGVFSPAGEERLVLAGATWGVLATLVYDAVRLDTVYMLGWWGDFIPRVGTWIVDVDADRSVLGAVVGYVWRYVGDGGGIGVAFFLLVAATGLRRWGERATVMASVVFAVFPVWTGLVATVALAPRGQQQMFALTPATVALSLLGHLVFGLVLGLGCARCRRLEEYWPWTPLLDLRRSGTGTPRTGVWPAAVPSAPDDGWGPPALVVPPETAAERTEIRVERPRPLARATRRRAIGDGSGPIPLPEGRREPRVPVSGPVRVRASRPVGDPRSGALTSRPPSGPVPIPDPRSGPVRLPVPPATGPWSRAAPPRAADPWLGDRRRGATSSANPHPGVPARG</sequence>
<feature type="transmembrane region" description="Helical" evidence="2">
    <location>
        <begin position="202"/>
        <end position="225"/>
    </location>
</feature>
<keyword evidence="2" id="KW-1133">Transmembrane helix</keyword>
<protein>
    <submittedName>
        <fullName evidence="3">Uncharacterized protein</fullName>
    </submittedName>
</protein>
<keyword evidence="2" id="KW-0812">Transmembrane</keyword>
<feature type="transmembrane region" description="Helical" evidence="2">
    <location>
        <begin position="113"/>
        <end position="131"/>
    </location>
</feature>
<feature type="compositionally biased region" description="Pro residues" evidence="1">
    <location>
        <begin position="380"/>
        <end position="402"/>
    </location>
</feature>
<dbReference type="Proteomes" id="UP001500928">
    <property type="component" value="Unassembled WGS sequence"/>
</dbReference>
<keyword evidence="4" id="KW-1185">Reference proteome</keyword>
<evidence type="ECO:0000313" key="3">
    <source>
        <dbReference type="EMBL" id="GAA4798320.1"/>
    </source>
</evidence>
<feature type="transmembrane region" description="Helical" evidence="2">
    <location>
        <begin position="231"/>
        <end position="255"/>
    </location>
</feature>
<gene>
    <name evidence="3" type="ORF">GCM10023200_38460</name>
</gene>
<organism evidence="3 4">
    <name type="scientific">Actinomycetospora chlora</name>
    <dbReference type="NCBI Taxonomy" id="663608"/>
    <lineage>
        <taxon>Bacteria</taxon>
        <taxon>Bacillati</taxon>
        <taxon>Actinomycetota</taxon>
        <taxon>Actinomycetes</taxon>
        <taxon>Pseudonocardiales</taxon>
        <taxon>Pseudonocardiaceae</taxon>
        <taxon>Actinomycetospora</taxon>
    </lineage>
</organism>
<dbReference type="RefSeq" id="WP_345418738.1">
    <property type="nucleotide sequence ID" value="NZ_BAABHO010000032.1"/>
</dbReference>
<feature type="region of interest" description="Disordered" evidence="1">
    <location>
        <begin position="1"/>
        <end position="36"/>
    </location>
</feature>
<feature type="transmembrane region" description="Helical" evidence="2">
    <location>
        <begin position="86"/>
        <end position="106"/>
    </location>
</feature>
<comment type="caution">
    <text evidence="3">The sequence shown here is derived from an EMBL/GenBank/DDBJ whole genome shotgun (WGS) entry which is preliminary data.</text>
</comment>
<feature type="compositionally biased region" description="Basic and acidic residues" evidence="1">
    <location>
        <begin position="312"/>
        <end position="324"/>
    </location>
</feature>
<feature type="compositionally biased region" description="Low complexity" evidence="1">
    <location>
        <begin position="353"/>
        <end position="367"/>
    </location>
</feature>
<accession>A0ABP9BRW7</accession>
<evidence type="ECO:0000256" key="2">
    <source>
        <dbReference type="SAM" id="Phobius"/>
    </source>
</evidence>
<reference evidence="4" key="1">
    <citation type="journal article" date="2019" name="Int. J. Syst. Evol. Microbiol.">
        <title>The Global Catalogue of Microorganisms (GCM) 10K type strain sequencing project: providing services to taxonomists for standard genome sequencing and annotation.</title>
        <authorList>
            <consortium name="The Broad Institute Genomics Platform"/>
            <consortium name="The Broad Institute Genome Sequencing Center for Infectious Disease"/>
            <person name="Wu L."/>
            <person name="Ma J."/>
        </authorList>
    </citation>
    <scope>NUCLEOTIDE SEQUENCE [LARGE SCALE GENOMIC DNA]</scope>
    <source>
        <strain evidence="4">JCM 17979</strain>
    </source>
</reference>
<evidence type="ECO:0000256" key="1">
    <source>
        <dbReference type="SAM" id="MobiDB-lite"/>
    </source>
</evidence>
<proteinExistence type="predicted"/>
<feature type="region of interest" description="Disordered" evidence="1">
    <location>
        <begin position="311"/>
        <end position="439"/>
    </location>
</feature>
<keyword evidence="2" id="KW-0472">Membrane</keyword>
<feature type="transmembrane region" description="Helical" evidence="2">
    <location>
        <begin position="170"/>
        <end position="190"/>
    </location>
</feature>
<evidence type="ECO:0000313" key="4">
    <source>
        <dbReference type="Proteomes" id="UP001500928"/>
    </source>
</evidence>